<proteinExistence type="predicted"/>
<dbReference type="STRING" id="1799789.AX660_18800"/>
<sequence length="236" mass="27210">MFARVYLPPFITALFGGLFIAIGISTFGDADTFDRLFVGILIFTLIICRKNIDIVSLLAIIFIQRISQELAWVGLSDSDVLKELLYCLAIIMIYALRHDPLVKWMAIIIAMAISAEIYWNISDYPAPELFWHLILLLSCLLTRYMIFSRVDLVQRYLTRTSESTNLDWIYYKLFGTTAIVQAAAIFEYLLRHILGLSQVLVIYYAYPYIVHGIATFSIWATFHESYKQLLPRLLKA</sequence>
<dbReference type="RefSeq" id="WP_068378766.1">
    <property type="nucleotide sequence ID" value="NZ_LSNE01000009.1"/>
</dbReference>
<protein>
    <submittedName>
        <fullName evidence="2">Uncharacterized protein</fullName>
    </submittedName>
</protein>
<keyword evidence="1" id="KW-1133">Transmembrane helix</keyword>
<dbReference type="OrthoDB" id="6400831at2"/>
<keyword evidence="3" id="KW-1185">Reference proteome</keyword>
<gene>
    <name evidence="2" type="ORF">AX660_18800</name>
</gene>
<keyword evidence="1" id="KW-0812">Transmembrane</keyword>
<reference evidence="3" key="1">
    <citation type="submission" date="2016-02" db="EMBL/GenBank/DDBJ databases">
        <authorList>
            <person name="Schultz-Johansen M."/>
            <person name="Glaring M.A."/>
            <person name="Bech P.K."/>
            <person name="Stougaard P."/>
        </authorList>
    </citation>
    <scope>NUCLEOTIDE SEQUENCE [LARGE SCALE GENOMIC DNA]</scope>
    <source>
        <strain evidence="3">S66</strain>
    </source>
</reference>
<comment type="caution">
    <text evidence="2">The sequence shown here is derived from an EMBL/GenBank/DDBJ whole genome shotgun (WGS) entry which is preliminary data.</text>
</comment>
<feature type="transmembrane region" description="Helical" evidence="1">
    <location>
        <begin position="36"/>
        <end position="60"/>
    </location>
</feature>
<evidence type="ECO:0000313" key="3">
    <source>
        <dbReference type="Proteomes" id="UP000070299"/>
    </source>
</evidence>
<organism evidence="2 3">
    <name type="scientific">Paraglaciecola hydrolytica</name>
    <dbReference type="NCBI Taxonomy" id="1799789"/>
    <lineage>
        <taxon>Bacteria</taxon>
        <taxon>Pseudomonadati</taxon>
        <taxon>Pseudomonadota</taxon>
        <taxon>Gammaproteobacteria</taxon>
        <taxon>Alteromonadales</taxon>
        <taxon>Alteromonadaceae</taxon>
        <taxon>Paraglaciecola</taxon>
    </lineage>
</organism>
<dbReference type="Proteomes" id="UP000070299">
    <property type="component" value="Unassembled WGS sequence"/>
</dbReference>
<feature type="transmembrane region" description="Helical" evidence="1">
    <location>
        <begin position="168"/>
        <end position="189"/>
    </location>
</feature>
<feature type="transmembrane region" description="Helical" evidence="1">
    <location>
        <begin position="101"/>
        <end position="118"/>
    </location>
</feature>
<feature type="transmembrane region" description="Helical" evidence="1">
    <location>
        <begin position="130"/>
        <end position="147"/>
    </location>
</feature>
<accession>A0A148KMS8</accession>
<feature type="transmembrane region" description="Helical" evidence="1">
    <location>
        <begin position="6"/>
        <end position="24"/>
    </location>
</feature>
<feature type="transmembrane region" description="Helical" evidence="1">
    <location>
        <begin position="201"/>
        <end position="222"/>
    </location>
</feature>
<dbReference type="AlphaFoldDB" id="A0A148KMS8"/>
<evidence type="ECO:0000313" key="2">
    <source>
        <dbReference type="EMBL" id="KXI27612.1"/>
    </source>
</evidence>
<dbReference type="EMBL" id="LSNE01000009">
    <property type="protein sequence ID" value="KXI27612.1"/>
    <property type="molecule type" value="Genomic_DNA"/>
</dbReference>
<keyword evidence="1" id="KW-0472">Membrane</keyword>
<name>A0A148KMS8_9ALTE</name>
<evidence type="ECO:0000256" key="1">
    <source>
        <dbReference type="SAM" id="Phobius"/>
    </source>
</evidence>